<keyword evidence="10" id="KW-1185">Reference proteome</keyword>
<comment type="subcellular location">
    <subcellularLocation>
        <location evidence="1">Cell membrane</location>
        <topology evidence="1">Multi-pass membrane protein</topology>
    </subcellularLocation>
</comment>
<evidence type="ECO:0000259" key="7">
    <source>
        <dbReference type="Pfam" id="PF02687"/>
    </source>
</evidence>
<feature type="transmembrane region" description="Helical" evidence="6">
    <location>
        <begin position="277"/>
        <end position="297"/>
    </location>
</feature>
<evidence type="ECO:0000256" key="2">
    <source>
        <dbReference type="ARBA" id="ARBA00022475"/>
    </source>
</evidence>
<accession>A0A0D8JE11</accession>
<feature type="domain" description="MacB-like periplasmic core" evidence="8">
    <location>
        <begin position="21"/>
        <end position="231"/>
    </location>
</feature>
<dbReference type="Pfam" id="PF02687">
    <property type="entry name" value="FtsX"/>
    <property type="match status" value="1"/>
</dbReference>
<keyword evidence="2" id="KW-1003">Cell membrane</keyword>
<evidence type="ECO:0000256" key="4">
    <source>
        <dbReference type="ARBA" id="ARBA00022989"/>
    </source>
</evidence>
<feature type="transmembrane region" description="Helical" evidence="6">
    <location>
        <begin position="731"/>
        <end position="750"/>
    </location>
</feature>
<name>A0A0D8JE11_9BACT</name>
<evidence type="ECO:0000256" key="5">
    <source>
        <dbReference type="ARBA" id="ARBA00023136"/>
    </source>
</evidence>
<evidence type="ECO:0000256" key="6">
    <source>
        <dbReference type="SAM" id="Phobius"/>
    </source>
</evidence>
<dbReference type="GO" id="GO:0005886">
    <property type="term" value="C:plasma membrane"/>
    <property type="evidence" value="ECO:0007669"/>
    <property type="project" value="UniProtKB-SubCell"/>
</dbReference>
<dbReference type="STRING" id="1544798.LH29_00725"/>
<evidence type="ECO:0000256" key="1">
    <source>
        <dbReference type="ARBA" id="ARBA00004651"/>
    </source>
</evidence>
<organism evidence="9 10">
    <name type="scientific">Draconibacterium sediminis</name>
    <dbReference type="NCBI Taxonomy" id="1544798"/>
    <lineage>
        <taxon>Bacteria</taxon>
        <taxon>Pseudomonadati</taxon>
        <taxon>Bacteroidota</taxon>
        <taxon>Bacteroidia</taxon>
        <taxon>Marinilabiliales</taxon>
        <taxon>Prolixibacteraceae</taxon>
        <taxon>Draconibacterium</taxon>
    </lineage>
</organism>
<dbReference type="EMBL" id="JRHC01000001">
    <property type="protein sequence ID" value="KJF44093.1"/>
    <property type="molecule type" value="Genomic_DNA"/>
</dbReference>
<keyword evidence="5 6" id="KW-0472">Membrane</keyword>
<feature type="transmembrane region" description="Helical" evidence="6">
    <location>
        <begin position="762"/>
        <end position="785"/>
    </location>
</feature>
<proteinExistence type="predicted"/>
<dbReference type="RefSeq" id="WP_045025652.1">
    <property type="nucleotide sequence ID" value="NZ_JRHC01000001.1"/>
</dbReference>
<feature type="transmembrane region" description="Helical" evidence="6">
    <location>
        <begin position="677"/>
        <end position="702"/>
    </location>
</feature>
<comment type="caution">
    <text evidence="9">The sequence shown here is derived from an EMBL/GenBank/DDBJ whole genome shotgun (WGS) entry which is preliminary data.</text>
</comment>
<feature type="transmembrane region" description="Helical" evidence="6">
    <location>
        <begin position="369"/>
        <end position="394"/>
    </location>
</feature>
<dbReference type="OrthoDB" id="905059at2"/>
<dbReference type="InterPro" id="IPR003838">
    <property type="entry name" value="ABC3_permease_C"/>
</dbReference>
<gene>
    <name evidence="9" type="ORF">LH29_00725</name>
</gene>
<dbReference type="Proteomes" id="UP000032544">
    <property type="component" value="Unassembled WGS sequence"/>
</dbReference>
<keyword evidence="4 6" id="KW-1133">Transmembrane helix</keyword>
<feature type="transmembrane region" description="Helical" evidence="6">
    <location>
        <begin position="15"/>
        <end position="38"/>
    </location>
</feature>
<dbReference type="InterPro" id="IPR025857">
    <property type="entry name" value="MacB_PCD"/>
</dbReference>
<evidence type="ECO:0000259" key="8">
    <source>
        <dbReference type="Pfam" id="PF12704"/>
    </source>
</evidence>
<dbReference type="InterPro" id="IPR050250">
    <property type="entry name" value="Macrolide_Exporter_MacB"/>
</dbReference>
<reference evidence="9 10" key="1">
    <citation type="submission" date="2014-09" db="EMBL/GenBank/DDBJ databases">
        <title>Draft Genome Sequence of Draconibacterium sp. JN14CK-3.</title>
        <authorList>
            <person name="Dong C."/>
            <person name="Lai Q."/>
            <person name="Shao Z."/>
        </authorList>
    </citation>
    <scope>NUCLEOTIDE SEQUENCE [LARGE SCALE GENOMIC DNA]</scope>
    <source>
        <strain evidence="9 10">JN14CK-3</strain>
    </source>
</reference>
<protein>
    <submittedName>
        <fullName evidence="9">Uncharacterized protein</fullName>
    </submittedName>
</protein>
<dbReference type="GO" id="GO:0022857">
    <property type="term" value="F:transmembrane transporter activity"/>
    <property type="evidence" value="ECO:0007669"/>
    <property type="project" value="TreeGrafter"/>
</dbReference>
<feature type="transmembrane region" description="Helical" evidence="6">
    <location>
        <begin position="414"/>
        <end position="436"/>
    </location>
</feature>
<evidence type="ECO:0000256" key="3">
    <source>
        <dbReference type="ARBA" id="ARBA00022692"/>
    </source>
</evidence>
<sequence>MVLKVVLRNLQKHPFLNLVKIIGLGLALTGIIFIALFLKNELTYDSFHQKSAQIYRYTTTDPDFFSGKHFARIINPGYIHEMSDALPEVEEFVRLRPVRGGLMKYDQRYYKVAQAFECDSTFFNVFDAKMLIGDKQSVLENPASMVVTQSFAKMVFGEKNPVGEVLTLPAGQYYGEDQDFTIAGVMEDFPANSHFHPDFVATPLTDQFTYGWAWTYLVLNENTTPENVTAGIYDYLKNNNETNPEEMDTEVHLQKISDIHLNSHKLREIEENSNIRNVYVLAIAAFILLLISISNYANLNIGMSGFSAKYLFINKLLGSSKSAVVKYFFFEGICILAAALFFTVLLSVPVNTGIIRFYKLNLLAGNSTTIILLVLAFSLLALVFGMLPVLKSVFSTIRLGGNRGSAVAVHRNGVSRVLIVFQYAFSIALIITVIVISRQTNYALKNSMGVQQDNVICFESVHASIQQKFGVLKEELLQYNSIESVSAMLEPPGGEANDMFPFEMEGYETEDPGQNSDGIGVFPCDYSFASIFNLQFLAGTNFSENNKDNEGSGEYIINKAAMKRLHYSNPEDIVGKDFKLIFSSPGSGITIPKGKIIGVVEDFHLSSLRKQVEPLVLFKRDKLWLLNFVVSFKPGMKDEALADMGKVWNDLFPEYPFQYEHVNAMYKRVYKAELLQARLLSVFTLIALFICSMGLFGLALIITQNRTKEIGVRKVNGARVSEILTLLNKDYIKWVALAFVIACPAAWFAMDKWLENFAYKTTLSWWIFVVAGVLALAIALFTVSFQSYRAASRNPVEALRYE</sequence>
<keyword evidence="3 6" id="KW-0812">Transmembrane</keyword>
<evidence type="ECO:0000313" key="10">
    <source>
        <dbReference type="Proteomes" id="UP000032544"/>
    </source>
</evidence>
<feature type="transmembrane region" description="Helical" evidence="6">
    <location>
        <begin position="327"/>
        <end position="348"/>
    </location>
</feature>
<dbReference type="PANTHER" id="PTHR30572:SF18">
    <property type="entry name" value="ABC-TYPE MACROLIDE FAMILY EXPORT SYSTEM PERMEASE COMPONENT 2"/>
    <property type="match status" value="1"/>
</dbReference>
<feature type="domain" description="ABC3 transporter permease C-terminal" evidence="7">
    <location>
        <begin position="682"/>
        <end position="795"/>
    </location>
</feature>
<dbReference type="AlphaFoldDB" id="A0A0D8JE11"/>
<evidence type="ECO:0000313" key="9">
    <source>
        <dbReference type="EMBL" id="KJF44093.1"/>
    </source>
</evidence>
<dbReference type="Pfam" id="PF12704">
    <property type="entry name" value="MacB_PCD"/>
    <property type="match status" value="1"/>
</dbReference>
<dbReference type="PANTHER" id="PTHR30572">
    <property type="entry name" value="MEMBRANE COMPONENT OF TRANSPORTER-RELATED"/>
    <property type="match status" value="1"/>
</dbReference>